<dbReference type="Proteomes" id="UP000260991">
    <property type="component" value="Unassembled WGS sequence"/>
</dbReference>
<dbReference type="InterPro" id="IPR011059">
    <property type="entry name" value="Metal-dep_hydrolase_composite"/>
</dbReference>
<evidence type="ECO:0000313" key="9">
    <source>
        <dbReference type="Proteomes" id="UP000260991"/>
    </source>
</evidence>
<dbReference type="SUPFAM" id="SSF51556">
    <property type="entry name" value="Metallo-dependent hydrolases"/>
    <property type="match status" value="1"/>
</dbReference>
<dbReference type="SUPFAM" id="SSF51338">
    <property type="entry name" value="Composite domain of metallo-dependent hydrolases"/>
    <property type="match status" value="1"/>
</dbReference>
<evidence type="ECO:0000256" key="5">
    <source>
        <dbReference type="ARBA" id="ARBA00022801"/>
    </source>
</evidence>
<dbReference type="GO" id="GO:0008270">
    <property type="term" value="F:zinc ion binding"/>
    <property type="evidence" value="ECO:0007669"/>
    <property type="project" value="InterPro"/>
</dbReference>
<comment type="cofactor">
    <cofactor evidence="1">
        <name>Zn(2+)</name>
        <dbReference type="ChEBI" id="CHEBI:29105"/>
    </cofactor>
</comment>
<dbReference type="GO" id="GO:0006145">
    <property type="term" value="P:purine nucleobase catabolic process"/>
    <property type="evidence" value="ECO:0007669"/>
    <property type="project" value="TreeGrafter"/>
</dbReference>
<evidence type="ECO:0000313" key="8">
    <source>
        <dbReference type="EMBL" id="RGB85660.1"/>
    </source>
</evidence>
<evidence type="ECO:0000259" key="7">
    <source>
        <dbReference type="Pfam" id="PF01979"/>
    </source>
</evidence>
<organism evidence="8 9">
    <name type="scientific">Faecalibacterium prausnitzii</name>
    <dbReference type="NCBI Taxonomy" id="853"/>
    <lineage>
        <taxon>Bacteria</taxon>
        <taxon>Bacillati</taxon>
        <taxon>Bacillota</taxon>
        <taxon>Clostridia</taxon>
        <taxon>Eubacteriales</taxon>
        <taxon>Oscillospiraceae</taxon>
        <taxon>Faecalibacterium</taxon>
    </lineage>
</organism>
<dbReference type="FunFam" id="3.20.20.140:FF:000174">
    <property type="entry name" value="Dihydropyrimidinase-related protein 2"/>
    <property type="match status" value="1"/>
</dbReference>
<dbReference type="GO" id="GO:0000256">
    <property type="term" value="P:allantoin catabolic process"/>
    <property type="evidence" value="ECO:0007669"/>
    <property type="project" value="InterPro"/>
</dbReference>
<protein>
    <submittedName>
        <fullName evidence="8">Allantoinase AllB</fullName>
        <ecNumber evidence="8">3.5.2.5</ecNumber>
    </submittedName>
</protein>
<feature type="domain" description="Amidohydrolase-related" evidence="7">
    <location>
        <begin position="53"/>
        <end position="434"/>
    </location>
</feature>
<accession>A0A3E2TWS2</accession>
<dbReference type="GO" id="GO:0050897">
    <property type="term" value="F:cobalt ion binding"/>
    <property type="evidence" value="ECO:0007669"/>
    <property type="project" value="InterPro"/>
</dbReference>
<dbReference type="Gene3D" id="3.20.20.140">
    <property type="entry name" value="Metal-dependent hydrolases"/>
    <property type="match status" value="1"/>
</dbReference>
<evidence type="ECO:0000256" key="6">
    <source>
        <dbReference type="ARBA" id="ARBA00022833"/>
    </source>
</evidence>
<proteinExistence type="inferred from homology"/>
<dbReference type="InterPro" id="IPR050138">
    <property type="entry name" value="DHOase/Allantoinase_Hydrolase"/>
</dbReference>
<gene>
    <name evidence="8" type="primary">allB</name>
    <name evidence="8" type="ORF">DWZ46_13940</name>
</gene>
<dbReference type="PANTHER" id="PTHR43668">
    <property type="entry name" value="ALLANTOINASE"/>
    <property type="match status" value="1"/>
</dbReference>
<evidence type="ECO:0000256" key="3">
    <source>
        <dbReference type="ARBA" id="ARBA00011881"/>
    </source>
</evidence>
<dbReference type="AlphaFoldDB" id="A0A3E2TWS2"/>
<dbReference type="EMBL" id="QVER01000027">
    <property type="protein sequence ID" value="RGB85660.1"/>
    <property type="molecule type" value="Genomic_DNA"/>
</dbReference>
<dbReference type="InterPro" id="IPR032466">
    <property type="entry name" value="Metal_Hydrolase"/>
</dbReference>
<dbReference type="EC" id="3.5.2.5" evidence="8"/>
<evidence type="ECO:0000256" key="4">
    <source>
        <dbReference type="ARBA" id="ARBA00022723"/>
    </source>
</evidence>
<name>A0A3E2TWS2_9FIRM</name>
<dbReference type="InterPro" id="IPR006680">
    <property type="entry name" value="Amidohydro-rel"/>
</dbReference>
<keyword evidence="5 8" id="KW-0378">Hydrolase</keyword>
<keyword evidence="6" id="KW-0862">Zinc</keyword>
<dbReference type="GO" id="GO:0004038">
    <property type="term" value="F:allantoinase activity"/>
    <property type="evidence" value="ECO:0007669"/>
    <property type="project" value="UniProtKB-EC"/>
</dbReference>
<comment type="caution">
    <text evidence="8">The sequence shown here is derived from an EMBL/GenBank/DDBJ whole genome shotgun (WGS) entry which is preliminary data.</text>
</comment>
<dbReference type="PANTHER" id="PTHR43668:SF4">
    <property type="entry name" value="ALLANTOINASE"/>
    <property type="match status" value="1"/>
</dbReference>
<keyword evidence="4" id="KW-0479">Metal-binding</keyword>
<reference evidence="8 9" key="1">
    <citation type="submission" date="2018-08" db="EMBL/GenBank/DDBJ databases">
        <title>A genome reference for cultivated species of the human gut microbiota.</title>
        <authorList>
            <person name="Zou Y."/>
            <person name="Xue W."/>
            <person name="Luo G."/>
        </authorList>
    </citation>
    <scope>NUCLEOTIDE SEQUENCE [LARGE SCALE GENOMIC DNA]</scope>
    <source>
        <strain evidence="8 9">AF32-8AC</strain>
    </source>
</reference>
<evidence type="ECO:0000256" key="2">
    <source>
        <dbReference type="ARBA" id="ARBA00008829"/>
    </source>
</evidence>
<comment type="similarity">
    <text evidence="2">Belongs to the metallo-dependent hydrolases superfamily. Hydantoinase/dihydropyrimidinase family.</text>
</comment>
<dbReference type="GO" id="GO:0005737">
    <property type="term" value="C:cytoplasm"/>
    <property type="evidence" value="ECO:0007669"/>
    <property type="project" value="TreeGrafter"/>
</dbReference>
<dbReference type="RefSeq" id="WP_158403917.1">
    <property type="nucleotide sequence ID" value="NZ_QVER01000027.1"/>
</dbReference>
<comment type="subunit">
    <text evidence="3">Homotetramer.</text>
</comment>
<dbReference type="Pfam" id="PF01979">
    <property type="entry name" value="Amidohydro_1"/>
    <property type="match status" value="1"/>
</dbReference>
<dbReference type="InterPro" id="IPR017593">
    <property type="entry name" value="Allantoinase"/>
</dbReference>
<dbReference type="NCBIfam" id="TIGR03178">
    <property type="entry name" value="allantoinase"/>
    <property type="match status" value="1"/>
</dbReference>
<evidence type="ECO:0000256" key="1">
    <source>
        <dbReference type="ARBA" id="ARBA00001947"/>
    </source>
</evidence>
<dbReference type="Gene3D" id="2.30.40.10">
    <property type="entry name" value="Urease, subunit C, domain 1"/>
    <property type="match status" value="1"/>
</dbReference>
<sequence length="461" mass="51490">MKYDLVIYNAKIVTEEEVFLGYICVSDGKIAAMGSDAPVYEAAQSLDAKGMLLLPGAIDTHPHFFEPGAEAREDLEHGTQAAASGGFTTVLDMPNTPEHPVLDLEAFALKQERAERKALIDYAFWGAATPKNIEQFVPLHKQGCVGFKAFTVYAGSNYPFSDEYSQLKEMEKVASFHGIFGAHAEDRTLVNGFSNEHKEEPWSLAVHDASRPWIAELTAINTLLLYAEKTGCKLHICHMSIPEGAERIASARRMGVDVTVETCAHYLTLNYQDQAYLGTFAMINPPLRSRDRMERLWKYVLDGTIDYLGTDHAPYLLSDKLPPDGDLRKAACGAPEIDVAIPLILEEGVRNRKMPLQRFAAFTSTNAAKRFGLYPRKGILAVGADADFYLVDMDTNWTYSRKNSFSASKLDKFAHEGRTFHCRIVSTWVRGNAVYRDGVIKQKPGYGRMIRPEWDSQKEKG</sequence>